<comment type="caution">
    <text evidence="2">The sequence shown here is derived from an EMBL/GenBank/DDBJ whole genome shotgun (WGS) entry which is preliminary data.</text>
</comment>
<proteinExistence type="predicted"/>
<accession>A0A397VYU5</accession>
<dbReference type="AlphaFoldDB" id="A0A397VYU5"/>
<name>A0A397VYU5_9GLOM</name>
<dbReference type="OrthoDB" id="19806at2759"/>
<feature type="domain" description="STB6-like N-terminal" evidence="1">
    <location>
        <begin position="29"/>
        <end position="89"/>
    </location>
</feature>
<gene>
    <name evidence="2" type="ORF">C2G38_2029186</name>
</gene>
<evidence type="ECO:0000313" key="2">
    <source>
        <dbReference type="EMBL" id="RIB27685.1"/>
    </source>
</evidence>
<dbReference type="Pfam" id="PF25995">
    <property type="entry name" value="STB6_N"/>
    <property type="match status" value="1"/>
</dbReference>
<evidence type="ECO:0000313" key="3">
    <source>
        <dbReference type="Proteomes" id="UP000266673"/>
    </source>
</evidence>
<sequence>MTYVWSVIEDHIILLQFLRVNLLIRRKLQSEKHPKKLETLFLNLEEDKYWLKDTNLGTIFVTNLSSFPSLLSTILVTDGVYDVNYPQFRLKLCRISCSEYYTESCLREFKNEHAPISRYAKY</sequence>
<organism evidence="2 3">
    <name type="scientific">Gigaspora rosea</name>
    <dbReference type="NCBI Taxonomy" id="44941"/>
    <lineage>
        <taxon>Eukaryota</taxon>
        <taxon>Fungi</taxon>
        <taxon>Fungi incertae sedis</taxon>
        <taxon>Mucoromycota</taxon>
        <taxon>Glomeromycotina</taxon>
        <taxon>Glomeromycetes</taxon>
        <taxon>Diversisporales</taxon>
        <taxon>Gigasporaceae</taxon>
        <taxon>Gigaspora</taxon>
    </lineage>
</organism>
<keyword evidence="3" id="KW-1185">Reference proteome</keyword>
<reference evidence="2 3" key="1">
    <citation type="submission" date="2018-06" db="EMBL/GenBank/DDBJ databases">
        <title>Comparative genomics reveals the genomic features of Rhizophagus irregularis, R. cerebriforme, R. diaphanum and Gigaspora rosea, and their symbiotic lifestyle signature.</title>
        <authorList>
            <person name="Morin E."/>
            <person name="San Clemente H."/>
            <person name="Chen E.C.H."/>
            <person name="De La Providencia I."/>
            <person name="Hainaut M."/>
            <person name="Kuo A."/>
            <person name="Kohler A."/>
            <person name="Murat C."/>
            <person name="Tang N."/>
            <person name="Roy S."/>
            <person name="Loubradou J."/>
            <person name="Henrissat B."/>
            <person name="Grigoriev I.V."/>
            <person name="Corradi N."/>
            <person name="Roux C."/>
            <person name="Martin F.M."/>
        </authorList>
    </citation>
    <scope>NUCLEOTIDE SEQUENCE [LARGE SCALE GENOMIC DNA]</scope>
    <source>
        <strain evidence="2 3">DAOM 194757</strain>
    </source>
</reference>
<dbReference type="EMBL" id="QKWP01000091">
    <property type="protein sequence ID" value="RIB27685.1"/>
    <property type="molecule type" value="Genomic_DNA"/>
</dbReference>
<dbReference type="InterPro" id="IPR059025">
    <property type="entry name" value="STB6_N"/>
</dbReference>
<evidence type="ECO:0000259" key="1">
    <source>
        <dbReference type="Pfam" id="PF25995"/>
    </source>
</evidence>
<protein>
    <recommendedName>
        <fullName evidence="1">STB6-like N-terminal domain-containing protein</fullName>
    </recommendedName>
</protein>
<dbReference type="Proteomes" id="UP000266673">
    <property type="component" value="Unassembled WGS sequence"/>
</dbReference>